<gene>
    <name evidence="1" type="ORF">A3A40_01455</name>
</gene>
<dbReference type="EMBL" id="MFMA01000050">
    <property type="protein sequence ID" value="OGG73641.1"/>
    <property type="molecule type" value="Genomic_DNA"/>
</dbReference>
<evidence type="ECO:0000313" key="2">
    <source>
        <dbReference type="Proteomes" id="UP000178427"/>
    </source>
</evidence>
<dbReference type="STRING" id="1798513.A3A40_01455"/>
<proteinExistence type="predicted"/>
<evidence type="ECO:0000313" key="1">
    <source>
        <dbReference type="EMBL" id="OGG73641.1"/>
    </source>
</evidence>
<dbReference type="AlphaFoldDB" id="A0A1F6EJ22"/>
<reference evidence="1 2" key="1">
    <citation type="journal article" date="2016" name="Nat. Commun.">
        <title>Thousands of microbial genomes shed light on interconnected biogeochemical processes in an aquifer system.</title>
        <authorList>
            <person name="Anantharaman K."/>
            <person name="Brown C.T."/>
            <person name="Hug L.A."/>
            <person name="Sharon I."/>
            <person name="Castelle C.J."/>
            <person name="Probst A.J."/>
            <person name="Thomas B.C."/>
            <person name="Singh A."/>
            <person name="Wilkins M.J."/>
            <person name="Karaoz U."/>
            <person name="Brodie E.L."/>
            <person name="Williams K.H."/>
            <person name="Hubbard S.S."/>
            <person name="Banfield J.F."/>
        </authorList>
    </citation>
    <scope>NUCLEOTIDE SEQUENCE [LARGE SCALE GENOMIC DNA]</scope>
</reference>
<comment type="caution">
    <text evidence="1">The sequence shown here is derived from an EMBL/GenBank/DDBJ whole genome shotgun (WGS) entry which is preliminary data.</text>
</comment>
<sequence>MVLVKLEEKAMEESMSKVATFIAGFDTVDPKTLSTKDWYDTLLLAEKQLLSFPLLGMYPLHILLEGKSPVVDDKPCHRVHPAVMRQLTSYYCQSDTKFFELAELSPLPSMESKNHLPSTSRHVLFSRLEGGRFYWHLDAEWIPNWEEFHLTGQERLQLTHYRLSSESRWRMLDDRNMVELIEEGRCQRGLQLLKGICRLQQGTTDKRREQLELDERCSSYLQGFLRRLGQH</sequence>
<dbReference type="Proteomes" id="UP000178427">
    <property type="component" value="Unassembled WGS sequence"/>
</dbReference>
<organism evidence="1 2">
    <name type="scientific">Candidatus Kaiserbacteria bacterium RIFCSPLOWO2_01_FULL_54_20</name>
    <dbReference type="NCBI Taxonomy" id="1798513"/>
    <lineage>
        <taxon>Bacteria</taxon>
        <taxon>Candidatus Kaiseribacteriota</taxon>
    </lineage>
</organism>
<protein>
    <submittedName>
        <fullName evidence="1">Uncharacterized protein</fullName>
    </submittedName>
</protein>
<name>A0A1F6EJ22_9BACT</name>
<accession>A0A1F6EJ22</accession>